<proteinExistence type="predicted"/>
<dbReference type="InterPro" id="IPR018060">
    <property type="entry name" value="HTH_AraC"/>
</dbReference>
<keyword evidence="1" id="KW-0805">Transcription regulation</keyword>
<evidence type="ECO:0000256" key="2">
    <source>
        <dbReference type="ARBA" id="ARBA00023163"/>
    </source>
</evidence>
<name>A0ABT4XXX8_9RHOB</name>
<reference evidence="4 5" key="1">
    <citation type="submission" date="2023-01" db="EMBL/GenBank/DDBJ databases">
        <title>Thalassococcus onchidii sp. nov., isolated from a marine invertebrate from the South China Sea.</title>
        <authorList>
            <person name="Xu S."/>
            <person name="Liu Z."/>
            <person name="Xu Y."/>
        </authorList>
    </citation>
    <scope>NUCLEOTIDE SEQUENCE [LARGE SCALE GENOMIC DNA]</scope>
    <source>
        <strain evidence="4 5">KCTC 32084</strain>
    </source>
</reference>
<sequence length="312" mass="33703">MQISQSPPKEIGILLFPDFSNHCLANTVEPLRAANSLARRTLYRWQFLGLSKSEVISSSGLPVTPECALSDHPGGAMLLVMPSYGHTTHTASPVLAALRAAERRFACLAGLDTGSWLLAAAGLLDGHPATIHWDVLDQFAEAFPDVDVVQDRFILGTKRASCGGGVTALEMMLAMIARDHGAMLALEVGALFMHGERAPGAMAEAASRPGQIVQAAAALMRRNIEEPLSLPNVAQTLGLSQRTLEAYFKRETGQSPAAVYRALRLAEARRLTEQTRLSVSEIATRCGYDNASAMTRAFRLHHGTTPREMRAF</sequence>
<evidence type="ECO:0000313" key="4">
    <source>
        <dbReference type="EMBL" id="MDA7426804.1"/>
    </source>
</evidence>
<dbReference type="SUPFAM" id="SSF52317">
    <property type="entry name" value="Class I glutamine amidotransferase-like"/>
    <property type="match status" value="1"/>
</dbReference>
<dbReference type="PROSITE" id="PS01124">
    <property type="entry name" value="HTH_ARAC_FAMILY_2"/>
    <property type="match status" value="1"/>
</dbReference>
<dbReference type="Gene3D" id="1.10.10.60">
    <property type="entry name" value="Homeodomain-like"/>
    <property type="match status" value="1"/>
</dbReference>
<keyword evidence="5" id="KW-1185">Reference proteome</keyword>
<dbReference type="CDD" id="cd03136">
    <property type="entry name" value="GATase1_AraC_ArgR_like"/>
    <property type="match status" value="1"/>
</dbReference>
<dbReference type="Pfam" id="PF12833">
    <property type="entry name" value="HTH_18"/>
    <property type="match status" value="1"/>
</dbReference>
<dbReference type="InterPro" id="IPR052158">
    <property type="entry name" value="INH-QAR"/>
</dbReference>
<comment type="caution">
    <text evidence="4">The sequence shown here is derived from an EMBL/GenBank/DDBJ whole genome shotgun (WGS) entry which is preliminary data.</text>
</comment>
<dbReference type="PANTHER" id="PTHR43130:SF3">
    <property type="entry name" value="HTH-TYPE TRANSCRIPTIONAL REGULATOR RV1931C"/>
    <property type="match status" value="1"/>
</dbReference>
<dbReference type="SUPFAM" id="SSF46689">
    <property type="entry name" value="Homeodomain-like"/>
    <property type="match status" value="2"/>
</dbReference>
<evidence type="ECO:0000256" key="1">
    <source>
        <dbReference type="ARBA" id="ARBA00023015"/>
    </source>
</evidence>
<dbReference type="RefSeq" id="WP_271434160.1">
    <property type="nucleotide sequence ID" value="NZ_JAQIOY010000013.1"/>
</dbReference>
<dbReference type="InterPro" id="IPR029062">
    <property type="entry name" value="Class_I_gatase-like"/>
</dbReference>
<dbReference type="SMART" id="SM00342">
    <property type="entry name" value="HTH_ARAC"/>
    <property type="match status" value="1"/>
</dbReference>
<organism evidence="4 5">
    <name type="scientific">Thalassococcus lentus</name>
    <dbReference type="NCBI Taxonomy" id="1210524"/>
    <lineage>
        <taxon>Bacteria</taxon>
        <taxon>Pseudomonadati</taxon>
        <taxon>Pseudomonadota</taxon>
        <taxon>Alphaproteobacteria</taxon>
        <taxon>Rhodobacterales</taxon>
        <taxon>Roseobacteraceae</taxon>
        <taxon>Thalassococcus</taxon>
    </lineage>
</organism>
<protein>
    <submittedName>
        <fullName evidence="4">GlxA family transcriptional regulator</fullName>
    </submittedName>
</protein>
<gene>
    <name evidence="4" type="ORF">PFY00_18880</name>
</gene>
<dbReference type="EMBL" id="JAQIOY010000013">
    <property type="protein sequence ID" value="MDA7426804.1"/>
    <property type="molecule type" value="Genomic_DNA"/>
</dbReference>
<evidence type="ECO:0000313" key="5">
    <source>
        <dbReference type="Proteomes" id="UP001210720"/>
    </source>
</evidence>
<accession>A0ABT4XXX8</accession>
<feature type="domain" description="HTH araC/xylS-type" evidence="3">
    <location>
        <begin position="214"/>
        <end position="312"/>
    </location>
</feature>
<dbReference type="PANTHER" id="PTHR43130">
    <property type="entry name" value="ARAC-FAMILY TRANSCRIPTIONAL REGULATOR"/>
    <property type="match status" value="1"/>
</dbReference>
<dbReference type="Gene3D" id="3.40.50.880">
    <property type="match status" value="1"/>
</dbReference>
<dbReference type="Proteomes" id="UP001210720">
    <property type="component" value="Unassembled WGS sequence"/>
</dbReference>
<evidence type="ECO:0000259" key="3">
    <source>
        <dbReference type="PROSITE" id="PS01124"/>
    </source>
</evidence>
<keyword evidence="2" id="KW-0804">Transcription</keyword>
<dbReference type="InterPro" id="IPR009057">
    <property type="entry name" value="Homeodomain-like_sf"/>
</dbReference>